<evidence type="ECO:0000313" key="2">
    <source>
        <dbReference type="EMBL" id="OKA05164.1"/>
    </source>
</evidence>
<reference evidence="2 4" key="2">
    <citation type="submission" date="2016-11" db="EMBL/GenBank/DDBJ databases">
        <title>Genome sequencing of Amycolatopsis regifaucium.</title>
        <authorList>
            <person name="Mayilraj S."/>
            <person name="Kaur N."/>
        </authorList>
    </citation>
    <scope>NUCLEOTIDE SEQUENCE [LARGE SCALE GENOMIC DNA]</scope>
    <source>
        <strain evidence="2 4">GY080</strain>
    </source>
</reference>
<name>A0A154MPP4_9PSEU</name>
<protein>
    <submittedName>
        <fullName evidence="1">Uncharacterized protein</fullName>
    </submittedName>
</protein>
<evidence type="ECO:0000313" key="1">
    <source>
        <dbReference type="EMBL" id="KZB86272.1"/>
    </source>
</evidence>
<dbReference type="Proteomes" id="UP000076321">
    <property type="component" value="Unassembled WGS sequence"/>
</dbReference>
<sequence length="80" mass="8679">MPRDATRTVLSPETHLALLSSVLSAPHPGHAENTLLVDEARHPAGRGSAYVYAEVRDVREQSMAYQLTTACSIFSTVLDV</sequence>
<reference evidence="1 3" key="1">
    <citation type="submission" date="2015-12" db="EMBL/GenBank/DDBJ databases">
        <title>Amycolatopsis regifaucium genome sequencing and assembly.</title>
        <authorList>
            <person name="Mayilraj S."/>
        </authorList>
    </citation>
    <scope>NUCLEOTIDE SEQUENCE [LARGE SCALE GENOMIC DNA]</scope>
    <source>
        <strain evidence="1 3">GY080</strain>
    </source>
</reference>
<dbReference type="AlphaFoldDB" id="A0A154MPP4"/>
<accession>A0A154MPP4</accession>
<comment type="caution">
    <text evidence="1">The sequence shown here is derived from an EMBL/GenBank/DDBJ whole genome shotgun (WGS) entry which is preliminary data.</text>
</comment>
<keyword evidence="4" id="KW-1185">Reference proteome</keyword>
<dbReference type="EMBL" id="LQCI01000009">
    <property type="protein sequence ID" value="KZB86272.1"/>
    <property type="molecule type" value="Genomic_DNA"/>
</dbReference>
<evidence type="ECO:0000313" key="3">
    <source>
        <dbReference type="Proteomes" id="UP000076321"/>
    </source>
</evidence>
<organism evidence="1 3">
    <name type="scientific">Amycolatopsis regifaucium</name>
    <dbReference type="NCBI Taxonomy" id="546365"/>
    <lineage>
        <taxon>Bacteria</taxon>
        <taxon>Bacillati</taxon>
        <taxon>Actinomycetota</taxon>
        <taxon>Actinomycetes</taxon>
        <taxon>Pseudonocardiales</taxon>
        <taxon>Pseudonocardiaceae</taxon>
        <taxon>Amycolatopsis</taxon>
    </lineage>
</organism>
<dbReference type="Proteomes" id="UP000186883">
    <property type="component" value="Unassembled WGS sequence"/>
</dbReference>
<proteinExistence type="predicted"/>
<evidence type="ECO:0000313" key="4">
    <source>
        <dbReference type="Proteomes" id="UP000186883"/>
    </source>
</evidence>
<dbReference type="EMBL" id="LOBU02000019">
    <property type="protein sequence ID" value="OKA05164.1"/>
    <property type="molecule type" value="Genomic_DNA"/>
</dbReference>
<gene>
    <name evidence="2" type="ORF">ATP06_0229475</name>
    <name evidence="1" type="ORF">AVL48_29380</name>
</gene>